<comment type="caution">
    <text evidence="12">The sequence shown here is derived from an EMBL/GenBank/DDBJ whole genome shotgun (WGS) entry which is preliminary data.</text>
</comment>
<protein>
    <submittedName>
        <fullName evidence="12">Energy transducer TonB</fullName>
    </submittedName>
</protein>
<keyword evidence="9" id="KW-0472">Membrane</keyword>
<dbReference type="GO" id="GO:0005886">
    <property type="term" value="C:plasma membrane"/>
    <property type="evidence" value="ECO:0007669"/>
    <property type="project" value="UniProtKB-SubCell"/>
</dbReference>
<evidence type="ECO:0000256" key="3">
    <source>
        <dbReference type="ARBA" id="ARBA00022448"/>
    </source>
</evidence>
<feature type="chain" id="PRO_5024418927" evidence="10">
    <location>
        <begin position="23"/>
        <end position="355"/>
    </location>
</feature>
<dbReference type="InterPro" id="IPR051045">
    <property type="entry name" value="TonB-dependent_transducer"/>
</dbReference>
<keyword evidence="10" id="KW-0732">Signal</keyword>
<dbReference type="EMBL" id="VYXP01000006">
    <property type="protein sequence ID" value="KAA9130896.1"/>
    <property type="molecule type" value="Genomic_DNA"/>
</dbReference>
<keyword evidence="13" id="KW-1185">Reference proteome</keyword>
<evidence type="ECO:0000256" key="1">
    <source>
        <dbReference type="ARBA" id="ARBA00004383"/>
    </source>
</evidence>
<evidence type="ECO:0000256" key="9">
    <source>
        <dbReference type="ARBA" id="ARBA00023136"/>
    </source>
</evidence>
<evidence type="ECO:0000313" key="12">
    <source>
        <dbReference type="EMBL" id="KAA9130896.1"/>
    </source>
</evidence>
<feature type="signal peptide" evidence="10">
    <location>
        <begin position="1"/>
        <end position="22"/>
    </location>
</feature>
<keyword evidence="7" id="KW-0653">Protein transport</keyword>
<dbReference type="InterPro" id="IPR006260">
    <property type="entry name" value="TonB/TolA_C"/>
</dbReference>
<dbReference type="Pfam" id="PF03544">
    <property type="entry name" value="TonB_C"/>
    <property type="match status" value="1"/>
</dbReference>
<dbReference type="Proteomes" id="UP000325372">
    <property type="component" value="Unassembled WGS sequence"/>
</dbReference>
<keyword evidence="6" id="KW-0812">Transmembrane</keyword>
<evidence type="ECO:0000256" key="2">
    <source>
        <dbReference type="ARBA" id="ARBA00006555"/>
    </source>
</evidence>
<name>A0A5N0TAP9_9GAMM</name>
<evidence type="ECO:0000256" key="10">
    <source>
        <dbReference type="SAM" id="SignalP"/>
    </source>
</evidence>
<evidence type="ECO:0000256" key="6">
    <source>
        <dbReference type="ARBA" id="ARBA00022692"/>
    </source>
</evidence>
<evidence type="ECO:0000313" key="13">
    <source>
        <dbReference type="Proteomes" id="UP000325372"/>
    </source>
</evidence>
<dbReference type="Gene3D" id="3.30.1150.10">
    <property type="match status" value="1"/>
</dbReference>
<dbReference type="GO" id="GO:0015031">
    <property type="term" value="P:protein transport"/>
    <property type="evidence" value="ECO:0007669"/>
    <property type="project" value="UniProtKB-KW"/>
</dbReference>
<evidence type="ECO:0000256" key="5">
    <source>
        <dbReference type="ARBA" id="ARBA00022519"/>
    </source>
</evidence>
<accession>A0A5N0TAP9</accession>
<dbReference type="RefSeq" id="WP_150864533.1">
    <property type="nucleotide sequence ID" value="NZ_VYXP01000006.1"/>
</dbReference>
<dbReference type="SUPFAM" id="SSF74653">
    <property type="entry name" value="TolA/TonB C-terminal domain"/>
    <property type="match status" value="1"/>
</dbReference>
<dbReference type="GO" id="GO:0055085">
    <property type="term" value="P:transmembrane transport"/>
    <property type="evidence" value="ECO:0007669"/>
    <property type="project" value="InterPro"/>
</dbReference>
<proteinExistence type="inferred from homology"/>
<dbReference type="NCBIfam" id="TIGR01352">
    <property type="entry name" value="tonB_Cterm"/>
    <property type="match status" value="1"/>
</dbReference>
<dbReference type="AlphaFoldDB" id="A0A5N0TAP9"/>
<comment type="subcellular location">
    <subcellularLocation>
        <location evidence="1">Cell inner membrane</location>
        <topology evidence="1">Single-pass membrane protein</topology>
        <orientation evidence="1">Periplasmic side</orientation>
    </subcellularLocation>
</comment>
<evidence type="ECO:0000256" key="7">
    <source>
        <dbReference type="ARBA" id="ARBA00022927"/>
    </source>
</evidence>
<keyword evidence="8" id="KW-1133">Transmembrane helix</keyword>
<comment type="similarity">
    <text evidence="2">Belongs to the TonB family.</text>
</comment>
<sequence length="355" mass="38678">MKNKKSCLVALLSLAASMTAAADDVILIDVAQTTQAVAHEKPPIAYPAGTRANRLEAWVTVGFTIEADGTTSDIEIIDQSMERIFGDAAIEAVSEWTYDPATRDGEPVATRSTARVIFALRHQRDKVSNGLARRFKGISRELAEGDIDGAREGIEALDKLKHRSLADVVYMDFLRAEYFEKIGDDVQAREYLERALVVADIAVAPATYRQLLRSAMRLDAQAGLVADALAHYDDLIDSTGELPVTDPSAQLAVQLEQAIAGPEPIVLDADLEPCLYCLDDSPYAWSHQLARGRFSFAEIDAAGAQVEVWCGAQSARFTAEADLAYRVETGEDGCSLKVLGDQPVSFRFVELPQLN</sequence>
<evidence type="ECO:0000259" key="11">
    <source>
        <dbReference type="PROSITE" id="PS52015"/>
    </source>
</evidence>
<keyword evidence="4" id="KW-1003">Cell membrane</keyword>
<gene>
    <name evidence="12" type="ORF">F3N42_11080</name>
</gene>
<dbReference type="InterPro" id="IPR037682">
    <property type="entry name" value="TonB_C"/>
</dbReference>
<organism evidence="12 13">
    <name type="scientific">Marinihelvus fidelis</name>
    <dbReference type="NCBI Taxonomy" id="2613842"/>
    <lineage>
        <taxon>Bacteria</taxon>
        <taxon>Pseudomonadati</taxon>
        <taxon>Pseudomonadota</taxon>
        <taxon>Gammaproteobacteria</taxon>
        <taxon>Chromatiales</taxon>
        <taxon>Wenzhouxiangellaceae</taxon>
        <taxon>Marinihelvus</taxon>
    </lineage>
</organism>
<evidence type="ECO:0000256" key="4">
    <source>
        <dbReference type="ARBA" id="ARBA00022475"/>
    </source>
</evidence>
<feature type="domain" description="TonB C-terminal" evidence="11">
    <location>
        <begin position="31"/>
        <end position="127"/>
    </location>
</feature>
<evidence type="ECO:0000256" key="8">
    <source>
        <dbReference type="ARBA" id="ARBA00022989"/>
    </source>
</evidence>
<dbReference type="PROSITE" id="PS52015">
    <property type="entry name" value="TONB_CTD"/>
    <property type="match status" value="1"/>
</dbReference>
<dbReference type="PANTHER" id="PTHR33446">
    <property type="entry name" value="PROTEIN TONB-RELATED"/>
    <property type="match status" value="1"/>
</dbReference>
<keyword evidence="5" id="KW-0997">Cell inner membrane</keyword>
<reference evidence="12 13" key="1">
    <citation type="submission" date="2019-09" db="EMBL/GenBank/DDBJ databases">
        <title>Wenzhouxiangella sp. Genome sequencing and assembly.</title>
        <authorList>
            <person name="Zhang R."/>
        </authorList>
    </citation>
    <scope>NUCLEOTIDE SEQUENCE [LARGE SCALE GENOMIC DNA]</scope>
    <source>
        <strain evidence="12 13">W260</strain>
    </source>
</reference>
<keyword evidence="3" id="KW-0813">Transport</keyword>